<accession>A0A015IK47</accession>
<dbReference type="CDD" id="cd01389">
    <property type="entry name" value="HMG-box_ROX1-like"/>
    <property type="match status" value="1"/>
</dbReference>
<organism evidence="3 4">
    <name type="scientific">Rhizophagus irregularis (strain DAOM 197198w)</name>
    <name type="common">Glomus intraradices</name>
    <dbReference type="NCBI Taxonomy" id="1432141"/>
    <lineage>
        <taxon>Eukaryota</taxon>
        <taxon>Fungi</taxon>
        <taxon>Fungi incertae sedis</taxon>
        <taxon>Mucoromycota</taxon>
        <taxon>Glomeromycotina</taxon>
        <taxon>Glomeromycetes</taxon>
        <taxon>Glomerales</taxon>
        <taxon>Glomeraceae</taxon>
        <taxon>Rhizophagus</taxon>
    </lineage>
</organism>
<dbReference type="OrthoDB" id="6247875at2759"/>
<dbReference type="HOGENOM" id="CLU_1240726_0_0_1"/>
<dbReference type="Pfam" id="PF00505">
    <property type="entry name" value="HMG_box"/>
    <property type="match status" value="1"/>
</dbReference>
<reference evidence="3 4" key="1">
    <citation type="submission" date="2014-02" db="EMBL/GenBank/DDBJ databases">
        <title>Single nucleus genome sequencing reveals high similarity among nuclei of an endomycorrhizal fungus.</title>
        <authorList>
            <person name="Lin K."/>
            <person name="Geurts R."/>
            <person name="Zhang Z."/>
            <person name="Limpens E."/>
            <person name="Saunders D.G."/>
            <person name="Mu D."/>
            <person name="Pang E."/>
            <person name="Cao H."/>
            <person name="Cha H."/>
            <person name="Lin T."/>
            <person name="Zhou Q."/>
            <person name="Shang Y."/>
            <person name="Li Y."/>
            <person name="Ivanov S."/>
            <person name="Sharma T."/>
            <person name="Velzen R.V."/>
            <person name="Ruijter N.D."/>
            <person name="Aanen D.K."/>
            <person name="Win J."/>
            <person name="Kamoun S."/>
            <person name="Bisseling T."/>
            <person name="Huang S."/>
        </authorList>
    </citation>
    <scope>NUCLEOTIDE SEQUENCE [LARGE SCALE GENOMIC DNA]</scope>
    <source>
        <strain evidence="4">DAOM197198w</strain>
    </source>
</reference>
<evidence type="ECO:0000313" key="3">
    <source>
        <dbReference type="EMBL" id="EXX54495.1"/>
    </source>
</evidence>
<dbReference type="SMR" id="A0A015IK47"/>
<evidence type="ECO:0000313" key="4">
    <source>
        <dbReference type="Proteomes" id="UP000022910"/>
    </source>
</evidence>
<evidence type="ECO:0000259" key="2">
    <source>
        <dbReference type="Pfam" id="PF00505"/>
    </source>
</evidence>
<comment type="caution">
    <text evidence="3">The sequence shown here is derived from an EMBL/GenBank/DDBJ whole genome shotgun (WGS) entry which is preliminary data.</text>
</comment>
<dbReference type="Proteomes" id="UP000022910">
    <property type="component" value="Unassembled WGS sequence"/>
</dbReference>
<feature type="compositionally biased region" description="Basic and acidic residues" evidence="1">
    <location>
        <begin position="143"/>
        <end position="163"/>
    </location>
</feature>
<dbReference type="SUPFAM" id="SSF47095">
    <property type="entry name" value="HMG-box"/>
    <property type="match status" value="1"/>
</dbReference>
<sequence length="223" mass="25757">MTVGSMNNIPFIFVEEGITGGRPASSRNKAARKKMLNNRQPQINIPFPPTITIAELLTPKKNCIKSKAPNCFMIYRQNYVRELQNQKLSYAMTDISGFISDSWKNESPNVVEFYKNLAQEANKQHKQKYGTVPVPPRNRKNNIKKEKEKKLTAKSRQSDKNESKIQTPQISDDVLPAVAQNNYDYFQEFTPYQCMPYLFDEYLPLCSYPGPEELFGYVYHPNI</sequence>
<keyword evidence="4" id="KW-1185">Reference proteome</keyword>
<evidence type="ECO:0000256" key="1">
    <source>
        <dbReference type="SAM" id="MobiDB-lite"/>
    </source>
</evidence>
<dbReference type="AlphaFoldDB" id="A0A015IK47"/>
<feature type="domain" description="HMG box" evidence="2">
    <location>
        <begin position="66"/>
        <end position="129"/>
    </location>
</feature>
<feature type="region of interest" description="Disordered" evidence="1">
    <location>
        <begin position="124"/>
        <end position="167"/>
    </location>
</feature>
<dbReference type="InterPro" id="IPR036910">
    <property type="entry name" value="HMG_box_dom_sf"/>
</dbReference>
<gene>
    <name evidence="3" type="ORF">RirG_233970</name>
</gene>
<proteinExistence type="predicted"/>
<protein>
    <recommendedName>
        <fullName evidence="2">HMG box domain-containing protein</fullName>
    </recommendedName>
</protein>
<dbReference type="InterPro" id="IPR009071">
    <property type="entry name" value="HMG_box_dom"/>
</dbReference>
<dbReference type="EMBL" id="JEMT01028476">
    <property type="protein sequence ID" value="EXX54495.1"/>
    <property type="molecule type" value="Genomic_DNA"/>
</dbReference>
<dbReference type="Gene3D" id="1.10.30.10">
    <property type="entry name" value="High mobility group box domain"/>
    <property type="match status" value="1"/>
</dbReference>
<name>A0A015IK47_RHIIW</name>